<organism evidence="1 2">
    <name type="scientific">Methylomarinum roseum</name>
    <dbReference type="NCBI Taxonomy" id="3067653"/>
    <lineage>
        <taxon>Bacteria</taxon>
        <taxon>Pseudomonadati</taxon>
        <taxon>Pseudomonadota</taxon>
        <taxon>Gammaproteobacteria</taxon>
        <taxon>Methylococcales</taxon>
        <taxon>Methylococcaceae</taxon>
        <taxon>Methylomarinum</taxon>
    </lineage>
</organism>
<dbReference type="RefSeq" id="WP_305907881.1">
    <property type="nucleotide sequence ID" value="NZ_CP157743.1"/>
</dbReference>
<sequence>MEEFYLNLIGSGFSDEYISLKYQEDIVFHKKGDVWRSRTGELYASNFFKYRIKVVYEIGFLVAIDHLIENIDNDQNLKNLVFNSSQLEVQISISLDENIRVPHFHMTPSQMLYFANIGAELDLHIS</sequence>
<dbReference type="KEGG" id="mech:Q9L42_013460"/>
<name>A0AAU7NRY3_9GAMM</name>
<gene>
    <name evidence="1" type="ORF">Q9L42_013460</name>
</gene>
<evidence type="ECO:0000313" key="2">
    <source>
        <dbReference type="Proteomes" id="UP001225378"/>
    </source>
</evidence>
<proteinExistence type="predicted"/>
<keyword evidence="2" id="KW-1185">Reference proteome</keyword>
<dbReference type="AlphaFoldDB" id="A0AAU7NRY3"/>
<reference evidence="1 2" key="1">
    <citation type="journal article" date="2024" name="Microbiology">
        <title>Methylomarinum rosea sp. nov., a novel halophilic methanotrophic bacterium from the hypersaline Lake Elton.</title>
        <authorList>
            <person name="Suleimanov R.Z."/>
            <person name="Oshkin I.Y."/>
            <person name="Danilova O.V."/>
            <person name="Suzina N.E."/>
            <person name="Dedysh S.N."/>
        </authorList>
    </citation>
    <scope>NUCLEOTIDE SEQUENCE [LARGE SCALE GENOMIC DNA]</scope>
    <source>
        <strain evidence="1 2">Ch1-1</strain>
    </source>
</reference>
<evidence type="ECO:0000313" key="1">
    <source>
        <dbReference type="EMBL" id="XBS19371.1"/>
    </source>
</evidence>
<evidence type="ECO:0008006" key="3">
    <source>
        <dbReference type="Google" id="ProtNLM"/>
    </source>
</evidence>
<dbReference type="EMBL" id="CP157743">
    <property type="protein sequence ID" value="XBS19371.1"/>
    <property type="molecule type" value="Genomic_DNA"/>
</dbReference>
<accession>A0AAU7NRY3</accession>
<protein>
    <recommendedName>
        <fullName evidence="3">DUF4279 domain-containing protein</fullName>
    </recommendedName>
</protein>
<dbReference type="Proteomes" id="UP001225378">
    <property type="component" value="Chromosome"/>
</dbReference>